<sequence length="211" mass="24750">MGEFYDLLFGQYKDYSTLHITLEFIAIVFGILSVIFSARNHVLVYPTGLISTIIYVYLLFQWNLYGETIINAYYFYMSIYGWILWSRKDSQHHDLLQITTMTKDDKIKSLIIFTASVAFISVVYIYFDKFTAQWAYIDTFITGLFFVGMWLMARRKIENWLFLIAGDIIAVPLFFIKGYTLTSILNIFLTVIAVIGYLSWKKTLQSKKQIQ</sequence>
<dbReference type="EMBL" id="CP029186">
    <property type="protein sequence ID" value="AWH84769.1"/>
    <property type="molecule type" value="Genomic_DNA"/>
</dbReference>
<dbReference type="KEGG" id="falb:HYN59_06365"/>
<dbReference type="AlphaFoldDB" id="A0A2S1QWR2"/>
<keyword evidence="9 10" id="KW-0472">Membrane</keyword>
<organism evidence="11 12">
    <name type="scientific">Flavobacterium album</name>
    <dbReference type="NCBI Taxonomy" id="2175091"/>
    <lineage>
        <taxon>Bacteria</taxon>
        <taxon>Pseudomonadati</taxon>
        <taxon>Bacteroidota</taxon>
        <taxon>Flavobacteriia</taxon>
        <taxon>Flavobacteriales</taxon>
        <taxon>Flavobacteriaceae</taxon>
        <taxon>Flavobacterium</taxon>
    </lineage>
</organism>
<evidence type="ECO:0000256" key="4">
    <source>
        <dbReference type="ARBA" id="ARBA00017522"/>
    </source>
</evidence>
<dbReference type="PANTHER" id="PTHR36122:SF2">
    <property type="entry name" value="NICOTINAMIDE RIBOSIDE TRANSPORTER PNUC"/>
    <property type="match status" value="1"/>
</dbReference>
<feature type="transmembrane region" description="Helical" evidence="10">
    <location>
        <begin position="133"/>
        <end position="153"/>
    </location>
</feature>
<evidence type="ECO:0000256" key="1">
    <source>
        <dbReference type="ARBA" id="ARBA00002672"/>
    </source>
</evidence>
<evidence type="ECO:0000256" key="5">
    <source>
        <dbReference type="ARBA" id="ARBA00022448"/>
    </source>
</evidence>
<dbReference type="GO" id="GO:0005886">
    <property type="term" value="C:plasma membrane"/>
    <property type="evidence" value="ECO:0007669"/>
    <property type="project" value="UniProtKB-SubCell"/>
</dbReference>
<dbReference type="Pfam" id="PF04973">
    <property type="entry name" value="NMN_transporter"/>
    <property type="match status" value="1"/>
</dbReference>
<dbReference type="InterPro" id="IPR006419">
    <property type="entry name" value="NMN_transpt_PnuC"/>
</dbReference>
<keyword evidence="12" id="KW-1185">Reference proteome</keyword>
<feature type="transmembrane region" description="Helical" evidence="10">
    <location>
        <begin position="182"/>
        <end position="200"/>
    </location>
</feature>
<dbReference type="OrthoDB" id="9791248at2"/>
<gene>
    <name evidence="11" type="ORF">HYN59_06365</name>
</gene>
<comment type="similarity">
    <text evidence="3">Belongs to the nicotinamide ribonucleoside (NR) uptake permease (TC 4.B.1) family.</text>
</comment>
<evidence type="ECO:0000256" key="10">
    <source>
        <dbReference type="SAM" id="Phobius"/>
    </source>
</evidence>
<evidence type="ECO:0000256" key="8">
    <source>
        <dbReference type="ARBA" id="ARBA00022989"/>
    </source>
</evidence>
<name>A0A2S1QWR2_9FLAO</name>
<reference evidence="11 12" key="1">
    <citation type="submission" date="2018-04" db="EMBL/GenBank/DDBJ databases">
        <title>Genome sequencing of Flavobacterium sp. HYN0059.</title>
        <authorList>
            <person name="Yi H."/>
            <person name="Baek C."/>
        </authorList>
    </citation>
    <scope>NUCLEOTIDE SEQUENCE [LARGE SCALE GENOMIC DNA]</scope>
    <source>
        <strain evidence="11 12">HYN0059</strain>
    </source>
</reference>
<feature type="transmembrane region" description="Helical" evidence="10">
    <location>
        <begin position="68"/>
        <end position="86"/>
    </location>
</feature>
<accession>A0A2S1QWR2</accession>
<feature type="transmembrane region" description="Helical" evidence="10">
    <location>
        <begin position="160"/>
        <end position="176"/>
    </location>
</feature>
<evidence type="ECO:0000256" key="2">
    <source>
        <dbReference type="ARBA" id="ARBA00004651"/>
    </source>
</evidence>
<evidence type="ECO:0000313" key="11">
    <source>
        <dbReference type="EMBL" id="AWH84769.1"/>
    </source>
</evidence>
<evidence type="ECO:0000256" key="3">
    <source>
        <dbReference type="ARBA" id="ARBA00006669"/>
    </source>
</evidence>
<dbReference type="GO" id="GO:0034257">
    <property type="term" value="F:nicotinamide riboside transmembrane transporter activity"/>
    <property type="evidence" value="ECO:0007669"/>
    <property type="project" value="InterPro"/>
</dbReference>
<keyword evidence="7 10" id="KW-0812">Transmembrane</keyword>
<protein>
    <recommendedName>
        <fullName evidence="4">Nicotinamide riboside transporter PnuC</fullName>
    </recommendedName>
</protein>
<evidence type="ECO:0000256" key="7">
    <source>
        <dbReference type="ARBA" id="ARBA00022692"/>
    </source>
</evidence>
<keyword evidence="6" id="KW-1003">Cell membrane</keyword>
<dbReference type="PANTHER" id="PTHR36122">
    <property type="entry name" value="NICOTINAMIDE RIBOSIDE TRANSPORTER PNUC"/>
    <property type="match status" value="1"/>
</dbReference>
<dbReference type="RefSeq" id="WP_108777475.1">
    <property type="nucleotide sequence ID" value="NZ_CP029186.1"/>
</dbReference>
<evidence type="ECO:0000256" key="6">
    <source>
        <dbReference type="ARBA" id="ARBA00022475"/>
    </source>
</evidence>
<proteinExistence type="inferred from homology"/>
<dbReference type="Proteomes" id="UP000244929">
    <property type="component" value="Chromosome"/>
</dbReference>
<feature type="transmembrane region" description="Helical" evidence="10">
    <location>
        <begin position="15"/>
        <end position="36"/>
    </location>
</feature>
<evidence type="ECO:0000313" key="12">
    <source>
        <dbReference type="Proteomes" id="UP000244929"/>
    </source>
</evidence>
<keyword evidence="5" id="KW-0813">Transport</keyword>
<comment type="subcellular location">
    <subcellularLocation>
        <location evidence="2">Cell membrane</location>
        <topology evidence="2">Multi-pass membrane protein</topology>
    </subcellularLocation>
</comment>
<feature type="transmembrane region" description="Helical" evidence="10">
    <location>
        <begin position="107"/>
        <end position="127"/>
    </location>
</feature>
<evidence type="ECO:0000256" key="9">
    <source>
        <dbReference type="ARBA" id="ARBA00023136"/>
    </source>
</evidence>
<keyword evidence="8 10" id="KW-1133">Transmembrane helix</keyword>
<feature type="transmembrane region" description="Helical" evidence="10">
    <location>
        <begin position="43"/>
        <end position="62"/>
    </location>
</feature>
<comment type="function">
    <text evidence="1">Required for nicotinamide riboside transport across the inner membrane.</text>
</comment>
<dbReference type="NCBIfam" id="TIGR01528">
    <property type="entry name" value="NMN_trans_PnuC"/>
    <property type="match status" value="1"/>
</dbReference>